<feature type="compositionally biased region" description="Acidic residues" evidence="2">
    <location>
        <begin position="428"/>
        <end position="437"/>
    </location>
</feature>
<comment type="caution">
    <text evidence="4">The sequence shown here is derived from an EMBL/GenBank/DDBJ whole genome shotgun (WGS) entry which is preliminary data.</text>
</comment>
<name>A0ABS9AFA1_9GAMM</name>
<feature type="compositionally biased region" description="Low complexity" evidence="2">
    <location>
        <begin position="2817"/>
        <end position="2832"/>
    </location>
</feature>
<protein>
    <submittedName>
        <fullName evidence="4">LysM peptidoglycan-binding domain-containing protein</fullName>
    </submittedName>
</protein>
<evidence type="ECO:0000313" key="5">
    <source>
        <dbReference type="Proteomes" id="UP001320122"/>
    </source>
</evidence>
<dbReference type="InterPro" id="IPR018392">
    <property type="entry name" value="LysM"/>
</dbReference>
<dbReference type="Pfam" id="PF01476">
    <property type="entry name" value="LysM"/>
    <property type="match status" value="2"/>
</dbReference>
<feature type="region of interest" description="Disordered" evidence="2">
    <location>
        <begin position="1609"/>
        <end position="1640"/>
    </location>
</feature>
<dbReference type="CDD" id="cd00118">
    <property type="entry name" value="LysM"/>
    <property type="match status" value="1"/>
</dbReference>
<dbReference type="EMBL" id="JABFTT010000006">
    <property type="protein sequence ID" value="MCE8020391.1"/>
    <property type="molecule type" value="Genomic_DNA"/>
</dbReference>
<evidence type="ECO:0000313" key="4">
    <source>
        <dbReference type="EMBL" id="MCE8020391.1"/>
    </source>
</evidence>
<feature type="region of interest" description="Disordered" evidence="2">
    <location>
        <begin position="408"/>
        <end position="443"/>
    </location>
</feature>
<dbReference type="Gene3D" id="3.10.350.10">
    <property type="entry name" value="LysM domain"/>
    <property type="match status" value="1"/>
</dbReference>
<dbReference type="PROSITE" id="PS51782">
    <property type="entry name" value="LYSM"/>
    <property type="match status" value="2"/>
</dbReference>
<reference evidence="4 5" key="1">
    <citation type="journal article" date="2021" name="Front. Microbiol.">
        <title>Aerobic Denitrification and Heterotrophic Sulfur Oxidation in the Genus Halomonas Revealed by Six Novel Species Characterizations and Genome-Based Analysis.</title>
        <authorList>
            <person name="Wang L."/>
            <person name="Shao Z."/>
        </authorList>
    </citation>
    <scope>NUCLEOTIDE SEQUENCE [LARGE SCALE GENOMIC DNA]</scope>
    <source>
        <strain evidence="4 5">MCCC 1A11036</strain>
    </source>
</reference>
<feature type="coiled-coil region" evidence="1">
    <location>
        <begin position="850"/>
        <end position="880"/>
    </location>
</feature>
<evidence type="ECO:0000256" key="2">
    <source>
        <dbReference type="SAM" id="MobiDB-lite"/>
    </source>
</evidence>
<accession>A0ABS9AFA1</accession>
<gene>
    <name evidence="4" type="ORF">HOP51_09775</name>
</gene>
<dbReference type="Proteomes" id="UP001320122">
    <property type="component" value="Unassembled WGS sequence"/>
</dbReference>
<feature type="coiled-coil region" evidence="1">
    <location>
        <begin position="379"/>
        <end position="406"/>
    </location>
</feature>
<feature type="compositionally biased region" description="Polar residues" evidence="2">
    <location>
        <begin position="2229"/>
        <end position="2238"/>
    </location>
</feature>
<dbReference type="SMART" id="SM00257">
    <property type="entry name" value="LysM"/>
    <property type="match status" value="2"/>
</dbReference>
<proteinExistence type="predicted"/>
<feature type="coiled-coil region" evidence="1">
    <location>
        <begin position="543"/>
        <end position="570"/>
    </location>
</feature>
<evidence type="ECO:0000256" key="1">
    <source>
        <dbReference type="SAM" id="Coils"/>
    </source>
</evidence>
<keyword evidence="5" id="KW-1185">Reference proteome</keyword>
<feature type="domain" description="LysM" evidence="3">
    <location>
        <begin position="256"/>
        <end position="305"/>
    </location>
</feature>
<keyword evidence="1" id="KW-0175">Coiled coil</keyword>
<feature type="compositionally biased region" description="Basic and acidic residues" evidence="2">
    <location>
        <begin position="2836"/>
        <end position="2853"/>
    </location>
</feature>
<feature type="compositionally biased region" description="Pro residues" evidence="2">
    <location>
        <begin position="2782"/>
        <end position="2816"/>
    </location>
</feature>
<feature type="domain" description="LysM" evidence="3">
    <location>
        <begin position="2853"/>
        <end position="2899"/>
    </location>
</feature>
<evidence type="ECO:0000259" key="3">
    <source>
        <dbReference type="PROSITE" id="PS51782"/>
    </source>
</evidence>
<dbReference type="InterPro" id="IPR036779">
    <property type="entry name" value="LysM_dom_sf"/>
</dbReference>
<sequence length="2905" mass="319696">MHTVEPVDNVETDENAAVAAAGEIVDDVASGKNLELIAEEQGLSREKLIEQLEAAGLEVGTTEPEGETGRTTAITDPETNDTLAEYEEVELASGDTVETFTDENGDIVRVVVDEAGNRTALEENQETTREGIDDIAEEVSEGKSIDQVAEERGLTPEQVIAQLAVAGYVVESETDELANGGEQYTTKIVDAEDDEKVIASYSSGRGAETSSVLIDAEGNETHRTEYRNGTVIETEIDADGRETKTTTVAENDGEVIEYEVQDGDYLIAIAERYGVTLEELEASNPELFDSPRDPDVIHEGDTVVIEGATQTTVEVTDNGYTLTTSPDGSKTLRRDEDGLEIDIESATKEESLAELLMGLDGDSDEEQALQGIIERILLGDEELAHIEELEEELESLEKETQDAIEEIIGEDGDEDDVIKPATNASGDDPGEPPEEDAPSGGDWEAVRRNGAWVWVDAELAEAVREQEAARRALDDAMAPVIQRQAQLDIYALDPEYKDAWNNALERLNAAGEAHGVYWELPDPDSTLKEAQERLEEITTWIEYLDAEREWQELQEEAEDIEERLLALYEEDEEYSRYFDEDGYEYTVSRGRAGSKTEHTGELLEQEVIERDGQLWLVNTYENLDETKEKLLTYAPGDAPRGRQEAARDLDQEWENLMRGGDSLELADIRQDALAAEREENPHYFEAEGYEYEVTSRGRGGRTTRDRHTGELVAQDVVERDGQLFLVNTYAHEEVEIQLTHAPEEDGRTDVQQQIDEDWARWKAARGASADGLVDVTESYNEAKEAYQEMLAEQFAEQRAGLEGEDGEIATAQQTLDDAEERLGEGSLVPDGEATVSIERDGETWYVHPEVAAAHEVLNDAEERLAEYERLEDEVLEAYREQHPDRFGDNYRYYDASRDPRGEGRMRSAGRFSENDVNVTVEDGQLHLTIIYENHTLETPLTYTPGDAPEWMERSETQQRLDQEWADWIDEGSLEEARTAVEEAQTSYDDTVEEYGLGGTEELTGSLPDDVDPVLVPIIDEEMGEGMRWVHPEVAAAQEELVLLEEQRDSLEAGEWHARMEAYRAAQPSTWQLLDGGTSAGPVQEGPGPAESWQWEDDYLGLEGGYLEAQQHLSDSREARIRTQLGIMRAGISFMEKAPEEWKEQYPELNLADEFALLNDEAKVLREGLDENANHRLNIDRASRFNAYLLEQEEAHRLDPDSAEEIVTAFRDDEADEARVEAGLGNLPEERVITIDEELDDNLSEVFGTDEAELIDPVADQIRELGDEGDEVEIIPILYRESGSTYDTALFRMGEDDTHPWLIDDSGSRYRNFADFQYNNYLSADGQVYVPENFAEIADISGDIQYEWQQAREKSFTEEWLDPVISIGTGVATLLSFTPAAPIAAPLAYAGGVYFTARSIDNLANMKRHGRSWASAEGLMQGAMLATSVLPMASSGLRFAGMTARGVEGTVAARTSIGAFNARRLKPTHPHYSPDYAHASQMLSQPGGVFAAARWSDVGAMGIGAPLLGHSGYNLVMHWDEMSGLELTEAVTGVASGIFGTGMGYLGLRASWPKQGEARKQAPPALQELNRTSIPWSTSGELSTTTRLYPTAYMRAGSEAIDTAALRASLGGESPTPAAANHSPRARDSQAGPFPGNMPEAVFPRISRQELAVASTDPQSVARLTSRQFSELSLFQLERFTLAQMRSIRASQLNALSNDQLAAFTPEQVAALDPQVLGKLAPEKFASLTTRQLSNLTEDQREALRSWQLETLSSEQRALLTLTTRSSSQGEEISASYQINHDTGARKSGLTRFRDFVWNFVQQNSGRGDEGAVRLGLLIPWLGGSPTSRTSQMVPSTEGRARLYHPRHSSQNHIEALSRAITNGDIPAGYHVHFIRSQRKSDSLVLTDGTIPLSGIIRDDGKIRWPAHRTGSIENVTVTSNNKNQAVIRVESVKSDGSYHAKDIKYNEDVYIVVSELSASAIRDRFRNNQGQLHVAEYDSDHVSGWNVPARPEATTLDIGQLQGEAVAFIPPSHLAQVDNLFGMLRPEQVPHLTKDQVGALSDAQLESLTNGHIQALTENQIRALEGRIQVLTADQIEAMSDSQQKTFTDPQWNALRRPQLDRIRTSLLQQHATLSALENAARQGTISLVRDDFGNPKVVLVHGIDDGNRKNIDTRPVLGRASSEFFVLKASRFSAYNRAAKQGSAEVLNSIPLDKNIHHALSRAISLEARSILPAADPQQVRVQMVRDPSTTQGTTPRTRVDNAQAEPKPPNWLSRLVSPTSPSQRQGSWAAGISSALFLGAAELHRHIPLIADPLNRLDVLAPAVVLSSLAAATRGIGIFSDSSYKMRFETKKGRIERGENVTAELLNWGLSRIYAARKAFSLSNDSLLKASNATEEFWLGYQLLNNLPVQESAAHQGWTRSEQEFTIREAANEYQEGLKAAVGEEALFLKVLDPRLGVGRAFLGGISLTHLINVAVSWQFLTTGGVFPRLLSNDSTWLMIADNAGLMGFMLANLTLGMSAAAKLGAGLRNIDPTSSPLRKAWIQSATANGSYFYGILTPSWAGSATAVMAANALASGNPWLSTSYAIATVPQVLLGYYGMKGLRDDSIAMREVWRNVIASKWPDNIAPFAPERSKTSLNRDPDRAWFSPKGKTWLAQHLAGLPVGALASLTGIEAGNQFLSQAGSPLLGSTLIAATAMQLGFLAYIYGIKFPGLNVRMHGFDWLTEGNRTDWRGRIHTEDTDPVWVANDGQKIWRGVGGTLFLSMAIPAAIDIWLRNQLSADEEEREEPEREPTETPSPSMSPNPSPSSEPSPSPSSEPSPSPSSEPSPSPSLEPSPSSEPTSSPIPASSRQDTMADNRRTNPDLEGQGHDWIEVESPLSLGGIAISQGHDVAEVVELNLGHIADPSALQPGDRVYLPKREMA</sequence>
<feature type="region of interest" description="Disordered" evidence="2">
    <location>
        <begin position="2763"/>
        <end position="2853"/>
    </location>
</feature>
<feature type="region of interest" description="Disordered" evidence="2">
    <location>
        <begin position="2225"/>
        <end position="2264"/>
    </location>
</feature>
<feature type="coiled-coil region" evidence="1">
    <location>
        <begin position="772"/>
        <end position="821"/>
    </location>
</feature>
<dbReference type="SUPFAM" id="SSF54106">
    <property type="entry name" value="LysM domain"/>
    <property type="match status" value="1"/>
</dbReference>
<organism evidence="4 5">
    <name type="scientific">Billgrantia zhangzhouensis</name>
    <dbReference type="NCBI Taxonomy" id="2733481"/>
    <lineage>
        <taxon>Bacteria</taxon>
        <taxon>Pseudomonadati</taxon>
        <taxon>Pseudomonadota</taxon>
        <taxon>Gammaproteobacteria</taxon>
        <taxon>Oceanospirillales</taxon>
        <taxon>Halomonadaceae</taxon>
        <taxon>Billgrantia</taxon>
    </lineage>
</organism>